<protein>
    <submittedName>
        <fullName evidence="1">Uncharacterized protein</fullName>
    </submittedName>
</protein>
<comment type="caution">
    <text evidence="1">The sequence shown here is derived from an EMBL/GenBank/DDBJ whole genome shotgun (WGS) entry which is preliminary data.</text>
</comment>
<dbReference type="EMBL" id="BMAO01031737">
    <property type="protein sequence ID" value="GFQ77272.1"/>
    <property type="molecule type" value="Genomic_DNA"/>
</dbReference>
<dbReference type="AlphaFoldDB" id="A0A8X6FDP5"/>
<sequence length="121" mass="13871">MRGGAFVNQKGKIVSSPLAEWSISDHVFSMTFNPMIESRQGGGDFWPSRYLNEIFLLFILSVDQDVDLIRRVSLRSVTNFDSLLRMATMKIDSPIDNCHCGECRELGLRPMRYLSLFIYNS</sequence>
<accession>A0A8X6FDP5</accession>
<dbReference type="Proteomes" id="UP000887116">
    <property type="component" value="Unassembled WGS sequence"/>
</dbReference>
<evidence type="ECO:0000313" key="2">
    <source>
        <dbReference type="Proteomes" id="UP000887116"/>
    </source>
</evidence>
<gene>
    <name evidence="1" type="ORF">TNCT_109561</name>
</gene>
<evidence type="ECO:0000313" key="1">
    <source>
        <dbReference type="EMBL" id="GFQ77272.1"/>
    </source>
</evidence>
<organism evidence="1 2">
    <name type="scientific">Trichonephila clavata</name>
    <name type="common">Joro spider</name>
    <name type="synonym">Nephila clavata</name>
    <dbReference type="NCBI Taxonomy" id="2740835"/>
    <lineage>
        <taxon>Eukaryota</taxon>
        <taxon>Metazoa</taxon>
        <taxon>Ecdysozoa</taxon>
        <taxon>Arthropoda</taxon>
        <taxon>Chelicerata</taxon>
        <taxon>Arachnida</taxon>
        <taxon>Araneae</taxon>
        <taxon>Araneomorphae</taxon>
        <taxon>Entelegynae</taxon>
        <taxon>Araneoidea</taxon>
        <taxon>Nephilidae</taxon>
        <taxon>Trichonephila</taxon>
    </lineage>
</organism>
<name>A0A8X6FDP5_TRICU</name>
<reference evidence="1" key="1">
    <citation type="submission" date="2020-07" db="EMBL/GenBank/DDBJ databases">
        <title>Multicomponent nature underlies the extraordinary mechanical properties of spider dragline silk.</title>
        <authorList>
            <person name="Kono N."/>
            <person name="Nakamura H."/>
            <person name="Mori M."/>
            <person name="Yoshida Y."/>
            <person name="Ohtoshi R."/>
            <person name="Malay A.D."/>
            <person name="Moran D.A.P."/>
            <person name="Tomita M."/>
            <person name="Numata K."/>
            <person name="Arakawa K."/>
        </authorList>
    </citation>
    <scope>NUCLEOTIDE SEQUENCE</scope>
</reference>
<proteinExistence type="predicted"/>
<keyword evidence="2" id="KW-1185">Reference proteome</keyword>